<evidence type="ECO:0000313" key="5">
    <source>
        <dbReference type="EMBL" id="ANH38540.1"/>
    </source>
</evidence>
<feature type="region of interest" description="Disordered" evidence="2">
    <location>
        <begin position="472"/>
        <end position="494"/>
    </location>
</feature>
<dbReference type="PANTHER" id="PTHR16943">
    <property type="entry name" value="2-METHYLCITRATE DEHYDRATASE-RELATED"/>
    <property type="match status" value="1"/>
</dbReference>
<dbReference type="EMBL" id="CP015079">
    <property type="protein sequence ID" value="ANH38540.1"/>
    <property type="molecule type" value="Genomic_DNA"/>
</dbReference>
<organism evidence="5 6">
    <name type="scientific">Nocardioides dokdonensis FR1436</name>
    <dbReference type="NCBI Taxonomy" id="1300347"/>
    <lineage>
        <taxon>Bacteria</taxon>
        <taxon>Bacillati</taxon>
        <taxon>Actinomycetota</taxon>
        <taxon>Actinomycetes</taxon>
        <taxon>Propionibacteriales</taxon>
        <taxon>Nocardioidaceae</taxon>
        <taxon>Nocardioides</taxon>
    </lineage>
</organism>
<reference evidence="5 6" key="1">
    <citation type="submission" date="2016-03" db="EMBL/GenBank/DDBJ databases">
        <title>Complete genome sequence of a soil Actinobacterium, Nocardioides dokdonensis FR1436.</title>
        <authorList>
            <person name="Kwon S.-K."/>
            <person name="Kim K."/>
            <person name="Kim J.F."/>
        </authorList>
    </citation>
    <scope>NUCLEOTIDE SEQUENCE [LARGE SCALE GENOMIC DNA]</scope>
    <source>
        <strain evidence="5 6">FR1436</strain>
    </source>
</reference>
<dbReference type="InterPro" id="IPR042183">
    <property type="entry name" value="MmgE/PrpD_sf_1"/>
</dbReference>
<dbReference type="InterPro" id="IPR045337">
    <property type="entry name" value="MmgE_PrpD_C"/>
</dbReference>
<dbReference type="PANTHER" id="PTHR16943:SF8">
    <property type="entry name" value="2-METHYLCITRATE DEHYDRATASE"/>
    <property type="match status" value="1"/>
</dbReference>
<protein>
    <submittedName>
        <fullName evidence="5">2-methylcitrate dehydratase</fullName>
    </submittedName>
</protein>
<feature type="domain" description="MmgE/PrpD N-terminal" evidence="3">
    <location>
        <begin position="8"/>
        <end position="251"/>
    </location>
</feature>
<dbReference type="Pfam" id="PF19305">
    <property type="entry name" value="MmgE_PrpD_C"/>
    <property type="match status" value="1"/>
</dbReference>
<dbReference type="Gene3D" id="1.10.4100.10">
    <property type="entry name" value="2-methylcitrate dehydratase PrpD"/>
    <property type="match status" value="1"/>
</dbReference>
<dbReference type="OrthoDB" id="9797528at2"/>
<dbReference type="AlphaFoldDB" id="A0A1A9GLH4"/>
<feature type="domain" description="MmgE/PrpD C-terminal" evidence="4">
    <location>
        <begin position="276"/>
        <end position="449"/>
    </location>
</feature>
<gene>
    <name evidence="5" type="ORF">I601_2115</name>
</gene>
<dbReference type="STRING" id="1300347.I601_2115"/>
<evidence type="ECO:0000256" key="1">
    <source>
        <dbReference type="ARBA" id="ARBA00006174"/>
    </source>
</evidence>
<dbReference type="InterPro" id="IPR036148">
    <property type="entry name" value="MmgE/PrpD_sf"/>
</dbReference>
<dbReference type="GO" id="GO:0016829">
    <property type="term" value="F:lyase activity"/>
    <property type="evidence" value="ECO:0007669"/>
    <property type="project" value="InterPro"/>
</dbReference>
<evidence type="ECO:0000259" key="3">
    <source>
        <dbReference type="Pfam" id="PF03972"/>
    </source>
</evidence>
<sequence length="494" mass="51711">MSAPTLAEQVASFAAETSYDDLPDAVVHSVKMRVLDTIGIAVAAAPLETSRSARRWALEQGGRELASAVGVEQRLPANLAAFVNGVLAHSLDYDDTHLPSVLHPSASVVPAALAAAEKHGADGRTLIRAIAVGLETCVRLGMAGYDHEARNSTFFEHGQHATSICGAMGGAVAAAVIAGDGETVLHSLGVAASMASGIIEANRTGGTVKRIHCGWAAHSAISAVELVRHGLTGPPTVLEGRFGFFEAWLHGRFDPSAVSEGLGETWAVPDIFFKPYPANHFTHAAVDAAAALRAEGITVDQVERLTLGVPAPNLRTIGEPIEVKRAPETGYMAQFSGPYAVAVGLLGGSGLGAGLDDYTDELAQDPQRRRIMDLVDVVADERCTEIFPRQFPAVLTARLHDGRELVQEVLTTRGGPQRPLSFEELAAKFEDNAARTLAGDQVDALARACDELETCTDLAALMRPLTTVDPLADPAVGRTTDAGGSSAGATPYPG</sequence>
<dbReference type="RefSeq" id="WP_068109136.1">
    <property type="nucleotide sequence ID" value="NZ_CP015079.1"/>
</dbReference>
<accession>A0A1A9GLH4</accession>
<name>A0A1A9GLH4_9ACTN</name>
<evidence type="ECO:0000259" key="4">
    <source>
        <dbReference type="Pfam" id="PF19305"/>
    </source>
</evidence>
<evidence type="ECO:0000256" key="2">
    <source>
        <dbReference type="SAM" id="MobiDB-lite"/>
    </source>
</evidence>
<proteinExistence type="inferred from homology"/>
<dbReference type="SUPFAM" id="SSF103378">
    <property type="entry name" value="2-methylcitrate dehydratase PrpD"/>
    <property type="match status" value="1"/>
</dbReference>
<keyword evidence="6" id="KW-1185">Reference proteome</keyword>
<dbReference type="InterPro" id="IPR045336">
    <property type="entry name" value="MmgE_PrpD_N"/>
</dbReference>
<dbReference type="Proteomes" id="UP000077868">
    <property type="component" value="Chromosome"/>
</dbReference>
<evidence type="ECO:0000313" key="6">
    <source>
        <dbReference type="Proteomes" id="UP000077868"/>
    </source>
</evidence>
<dbReference type="PATRIC" id="fig|1300347.3.peg.2110"/>
<dbReference type="KEGG" id="ndk:I601_2115"/>
<dbReference type="InterPro" id="IPR042188">
    <property type="entry name" value="MmgE/PrpD_sf_2"/>
</dbReference>
<dbReference type="Pfam" id="PF03972">
    <property type="entry name" value="MmgE_PrpD_N"/>
    <property type="match status" value="1"/>
</dbReference>
<dbReference type="InterPro" id="IPR005656">
    <property type="entry name" value="MmgE_PrpD"/>
</dbReference>
<dbReference type="Gene3D" id="3.30.1330.120">
    <property type="entry name" value="2-methylcitrate dehydratase PrpD"/>
    <property type="match status" value="1"/>
</dbReference>
<comment type="similarity">
    <text evidence="1">Belongs to the PrpD family.</text>
</comment>